<dbReference type="NCBIfam" id="TIGR01534">
    <property type="entry name" value="GAPDH-I"/>
    <property type="match status" value="1"/>
</dbReference>
<proteinExistence type="inferred from homology"/>
<dbReference type="Pfam" id="PF00044">
    <property type="entry name" value="Gp_dh_N"/>
    <property type="match status" value="1"/>
</dbReference>
<evidence type="ECO:0000256" key="3">
    <source>
        <dbReference type="PIRSR" id="PIRSR000149-1"/>
    </source>
</evidence>
<dbReference type="InterPro" id="IPR006424">
    <property type="entry name" value="Glyceraldehyde-3-P_DH_1"/>
</dbReference>
<dbReference type="InterPro" id="IPR020829">
    <property type="entry name" value="GlycerAld_3-P_DH_cat"/>
</dbReference>
<dbReference type="PANTHER" id="PTHR43148">
    <property type="entry name" value="GLYCERALDEHYDE-3-PHOSPHATE DEHYDROGENASE 2"/>
    <property type="match status" value="1"/>
</dbReference>
<evidence type="ECO:0000256" key="2">
    <source>
        <dbReference type="ARBA" id="ARBA00023002"/>
    </source>
</evidence>
<dbReference type="InterPro" id="IPR020830">
    <property type="entry name" value="GlycerAld_3-P_DH_AS"/>
</dbReference>
<dbReference type="Pfam" id="PF02800">
    <property type="entry name" value="Gp_dh_C"/>
    <property type="match status" value="1"/>
</dbReference>
<dbReference type="FunFam" id="3.30.360.10:FF:000002">
    <property type="entry name" value="Glyceraldehyde-3-phosphate dehydrogenase"/>
    <property type="match status" value="1"/>
</dbReference>
<evidence type="ECO:0000313" key="11">
    <source>
        <dbReference type="Proteomes" id="UP000886725"/>
    </source>
</evidence>
<evidence type="ECO:0000313" key="10">
    <source>
        <dbReference type="EMBL" id="HIQ64321.1"/>
    </source>
</evidence>
<organism evidence="10 11">
    <name type="scientific">Candidatus Faecenecus gallistercoris</name>
    <dbReference type="NCBI Taxonomy" id="2840793"/>
    <lineage>
        <taxon>Bacteria</taxon>
        <taxon>Bacillati</taxon>
        <taxon>Bacillota</taxon>
        <taxon>Bacillota incertae sedis</taxon>
        <taxon>Candidatus Faecenecus</taxon>
    </lineage>
</organism>
<feature type="binding site" evidence="4">
    <location>
        <position position="235"/>
    </location>
    <ligand>
        <name>D-glyceraldehyde 3-phosphate</name>
        <dbReference type="ChEBI" id="CHEBI:59776"/>
    </ligand>
</feature>
<dbReference type="CDD" id="cd18126">
    <property type="entry name" value="GAPDH_I_C"/>
    <property type="match status" value="1"/>
</dbReference>
<dbReference type="PRINTS" id="PR00078">
    <property type="entry name" value="G3PDHDRGNASE"/>
</dbReference>
<feature type="site" description="Activates thiol group during catalysis" evidence="6">
    <location>
        <position position="178"/>
    </location>
</feature>
<name>A0A9D0YZL2_9FIRM</name>
<gene>
    <name evidence="10" type="primary">gap</name>
    <name evidence="10" type="ORF">IAC85_01125</name>
</gene>
<feature type="binding site" evidence="5">
    <location>
        <begin position="11"/>
        <end position="12"/>
    </location>
    <ligand>
        <name>NAD(+)</name>
        <dbReference type="ChEBI" id="CHEBI:57540"/>
    </ligand>
</feature>
<evidence type="ECO:0000256" key="8">
    <source>
        <dbReference type="RuleBase" id="RU361160"/>
    </source>
</evidence>
<dbReference type="GO" id="GO:0006006">
    <property type="term" value="P:glucose metabolic process"/>
    <property type="evidence" value="ECO:0007669"/>
    <property type="project" value="InterPro"/>
</dbReference>
<dbReference type="GO" id="GO:0016620">
    <property type="term" value="F:oxidoreductase activity, acting on the aldehyde or oxo group of donors, NAD or NADP as acceptor"/>
    <property type="evidence" value="ECO:0007669"/>
    <property type="project" value="InterPro"/>
</dbReference>
<comment type="caution">
    <text evidence="10">The sequence shown here is derived from an EMBL/GenBank/DDBJ whole genome shotgun (WGS) entry which is preliminary data.</text>
</comment>
<dbReference type="Proteomes" id="UP000886725">
    <property type="component" value="Unassembled WGS sequence"/>
</dbReference>
<feature type="domain" description="Glyceraldehyde 3-phosphate dehydrogenase NAD(P) binding" evidence="9">
    <location>
        <begin position="2"/>
        <end position="151"/>
    </location>
</feature>
<dbReference type="AlphaFoldDB" id="A0A9D0YZL2"/>
<feature type="binding site" evidence="4">
    <location>
        <begin position="150"/>
        <end position="152"/>
    </location>
    <ligand>
        <name>D-glyceraldehyde 3-phosphate</name>
        <dbReference type="ChEBI" id="CHEBI:59776"/>
    </ligand>
</feature>
<feature type="binding site" evidence="5">
    <location>
        <position position="33"/>
    </location>
    <ligand>
        <name>NAD(+)</name>
        <dbReference type="ChEBI" id="CHEBI:57540"/>
    </ligand>
</feature>
<dbReference type="EMBL" id="DVFU01000023">
    <property type="protein sequence ID" value="HIQ64321.1"/>
    <property type="molecule type" value="Genomic_DNA"/>
</dbReference>
<dbReference type="InterPro" id="IPR020831">
    <property type="entry name" value="GlycerAld/Erythrose_P_DH"/>
</dbReference>
<dbReference type="GO" id="GO:0050661">
    <property type="term" value="F:NADP binding"/>
    <property type="evidence" value="ECO:0007669"/>
    <property type="project" value="InterPro"/>
</dbReference>
<dbReference type="InterPro" id="IPR036291">
    <property type="entry name" value="NAD(P)-bd_dom_sf"/>
</dbReference>
<evidence type="ECO:0000256" key="6">
    <source>
        <dbReference type="PIRSR" id="PIRSR000149-4"/>
    </source>
</evidence>
<dbReference type="SUPFAM" id="SSF55347">
    <property type="entry name" value="Glyceraldehyde-3-phosphate dehydrogenase-like, C-terminal domain"/>
    <property type="match status" value="1"/>
</dbReference>
<dbReference type="Gene3D" id="3.40.50.720">
    <property type="entry name" value="NAD(P)-binding Rossmann-like Domain"/>
    <property type="match status" value="1"/>
</dbReference>
<keyword evidence="5" id="KW-0520">NAD</keyword>
<dbReference type="InterPro" id="IPR020828">
    <property type="entry name" value="GlycerAld_3-P_DH_NAD(P)-bd"/>
</dbReference>
<reference evidence="10" key="2">
    <citation type="journal article" date="2021" name="PeerJ">
        <title>Extensive microbial diversity within the chicken gut microbiome revealed by metagenomics and culture.</title>
        <authorList>
            <person name="Gilroy R."/>
            <person name="Ravi A."/>
            <person name="Getino M."/>
            <person name="Pursley I."/>
            <person name="Horton D.L."/>
            <person name="Alikhan N.F."/>
            <person name="Baker D."/>
            <person name="Gharbi K."/>
            <person name="Hall N."/>
            <person name="Watson M."/>
            <person name="Adriaenssens E.M."/>
            <person name="Foster-Nyarko E."/>
            <person name="Jarju S."/>
            <person name="Secka A."/>
            <person name="Antonio M."/>
            <person name="Oren A."/>
            <person name="Chaudhuri R.R."/>
            <person name="La Ragione R."/>
            <person name="Hildebrand F."/>
            <person name="Pallen M.J."/>
        </authorList>
    </citation>
    <scope>NUCLEOTIDE SEQUENCE</scope>
    <source>
        <strain evidence="10">CHK165-10780</strain>
    </source>
</reference>
<dbReference type="PIRSF" id="PIRSF000149">
    <property type="entry name" value="GAP_DH"/>
    <property type="match status" value="1"/>
</dbReference>
<keyword evidence="5" id="KW-0547">Nucleotide-binding</keyword>
<dbReference type="CDD" id="cd05214">
    <property type="entry name" value="GAPDH_I_N"/>
    <property type="match status" value="1"/>
</dbReference>
<feature type="active site" description="Nucleophile" evidence="3">
    <location>
        <position position="151"/>
    </location>
</feature>
<comment type="similarity">
    <text evidence="1 7">Belongs to the glyceraldehyde-3-phosphate dehydrogenase family.</text>
</comment>
<evidence type="ECO:0000256" key="5">
    <source>
        <dbReference type="PIRSR" id="PIRSR000149-3"/>
    </source>
</evidence>
<dbReference type="SMART" id="SM00846">
    <property type="entry name" value="Gp_dh_N"/>
    <property type="match status" value="1"/>
</dbReference>
<dbReference type="FunFam" id="3.40.50.720:FF:000001">
    <property type="entry name" value="Glyceraldehyde-3-phosphate dehydrogenase"/>
    <property type="match status" value="1"/>
</dbReference>
<feature type="binding site" evidence="4">
    <location>
        <position position="181"/>
    </location>
    <ligand>
        <name>D-glyceraldehyde 3-phosphate</name>
        <dbReference type="ChEBI" id="CHEBI:59776"/>
    </ligand>
</feature>
<dbReference type="SUPFAM" id="SSF51735">
    <property type="entry name" value="NAD(P)-binding Rossmann-fold domains"/>
    <property type="match status" value="1"/>
</dbReference>
<protein>
    <recommendedName>
        <fullName evidence="8">Glyceraldehyde-3-phosphate dehydrogenase</fullName>
        <ecNumber evidence="8">1.2.1.-</ecNumber>
    </recommendedName>
</protein>
<feature type="binding site" evidence="5">
    <location>
        <position position="120"/>
    </location>
    <ligand>
        <name>NAD(+)</name>
        <dbReference type="ChEBI" id="CHEBI:57540"/>
    </ligand>
</feature>
<feature type="binding site" evidence="4">
    <location>
        <begin position="212"/>
        <end position="213"/>
    </location>
    <ligand>
        <name>D-glyceraldehyde 3-phosphate</name>
        <dbReference type="ChEBI" id="CHEBI:59776"/>
    </ligand>
</feature>
<evidence type="ECO:0000259" key="9">
    <source>
        <dbReference type="SMART" id="SM00846"/>
    </source>
</evidence>
<reference evidence="10" key="1">
    <citation type="submission" date="2020-10" db="EMBL/GenBank/DDBJ databases">
        <authorList>
            <person name="Gilroy R."/>
        </authorList>
    </citation>
    <scope>NUCLEOTIDE SEQUENCE</scope>
    <source>
        <strain evidence="10">CHK165-10780</strain>
    </source>
</reference>
<evidence type="ECO:0000256" key="1">
    <source>
        <dbReference type="ARBA" id="ARBA00007406"/>
    </source>
</evidence>
<sequence>MIKVAINGFGRIGRLVYRIMDQDPEMEVVAINDLTDAEQLAYLLKYDTNHRTYKLGEISFDGNDLVDGGRHVKVYSETDPSALPWGDLGVDIVMECTGKFTDKDKAMAHINAGAKAVVISAPAKGDVKTIVYNVNHDQLDGSEQVISAASCTTNCLAPVLRVLDYYFKVKRGYMTTVHAYTNDQATLDVPHKKGIKARRGRAACANIVPSSTGAATAIGKVLPQLDGKMKGSAMRVPVSDGSVVDLTLELEKKITAEEINEAFKVNTDETLVFTMDPIVSSDVIGSTCGATVDGLLTEVLDTDGEQLVKVVAWYDNEMGYSNQMVRTAKYLAKKKGA</sequence>
<dbReference type="GO" id="GO:0051287">
    <property type="term" value="F:NAD binding"/>
    <property type="evidence" value="ECO:0007669"/>
    <property type="project" value="InterPro"/>
</dbReference>
<keyword evidence="2 8" id="KW-0560">Oxidoreductase</keyword>
<evidence type="ECO:0000256" key="4">
    <source>
        <dbReference type="PIRSR" id="PIRSR000149-2"/>
    </source>
</evidence>
<feature type="binding site" evidence="5">
    <location>
        <position position="316"/>
    </location>
    <ligand>
        <name>NAD(+)</name>
        <dbReference type="ChEBI" id="CHEBI:57540"/>
    </ligand>
</feature>
<evidence type="ECO:0000256" key="7">
    <source>
        <dbReference type="RuleBase" id="RU000397"/>
    </source>
</evidence>
<accession>A0A9D0YZL2</accession>
<dbReference type="Gene3D" id="3.30.360.10">
    <property type="entry name" value="Dihydrodipicolinate Reductase, domain 2"/>
    <property type="match status" value="1"/>
</dbReference>
<dbReference type="EC" id="1.2.1.-" evidence="8"/>
<dbReference type="PROSITE" id="PS00071">
    <property type="entry name" value="GAPDH"/>
    <property type="match status" value="1"/>
</dbReference>